<accession>A0AAD2SIK9</accession>
<feature type="transmembrane region" description="Helical" evidence="1">
    <location>
        <begin position="152"/>
        <end position="171"/>
    </location>
</feature>
<feature type="transmembrane region" description="Helical" evidence="1">
    <location>
        <begin position="191"/>
        <end position="210"/>
    </location>
</feature>
<organism evidence="2">
    <name type="scientific">Citrobacter freundii</name>
    <dbReference type="NCBI Taxonomy" id="546"/>
    <lineage>
        <taxon>Bacteria</taxon>
        <taxon>Pseudomonadati</taxon>
        <taxon>Pseudomonadota</taxon>
        <taxon>Gammaproteobacteria</taxon>
        <taxon>Enterobacterales</taxon>
        <taxon>Enterobacteriaceae</taxon>
        <taxon>Citrobacter</taxon>
        <taxon>Citrobacter freundii complex</taxon>
    </lineage>
</organism>
<sequence length="644" mass="72456">MLNIPYVSLRNNKTDKVLIFTKITFYVVFVIFCLFVVRYQYFLLDYINWGDEAETVVAVKMMSSGMKLYSEIFNHHGPLTFLPGLLVEKFIGVDIRGHRVIIAFFQILALISVCKAQYLTSNFQRIVAFVCCAVIVIICFPEGFGHTYQYQTLAGIMLTIVLSIYVIPAILNSEKLTSTSVFLGGVLLSSLPFLAITYLPVAGLLYIAALRKSFAKYLVVGTVLGVFVNLSFLGYFGSFAGFWAFHIYLNAEILPEYTGLQPGWMLITTAIQALTSDFSHLFALLFILNGAFILSKSELKFPWRTCFVIAGLCSLLIRGPGFHGMPFFYATLPFIPFILSGIDDKSRSHIYITIGVMFLCIVKLSLVMPGDKFKITSNPVATENSQSEFSILVKEFTEKDDKIIAYSFQTPEYIVSNRLPASGYFFYLPWQAKYNENPKFGVSIDPCKQISEGRPKVMLLDKWLVWDRYPWESYASCIQNIADKNYWQVPGKPYYIRKDLFATGDYFASNNRTMAPSPVLHKGGSIPLKLKDRLRQTSNTKKIDGIGVLFGTYMRTNSGVARLVLKSIEGKTFNFDFSLSQLSDNRYKYFSLDEGSYVAGEIESITGDGVSTWESNGATLGTLTCLKYYYSDGTVDLTPGCPII</sequence>
<dbReference type="GeneID" id="87000637"/>
<feature type="transmembrane region" description="Helical" evidence="1">
    <location>
        <begin position="217"/>
        <end position="244"/>
    </location>
</feature>
<keyword evidence="1" id="KW-1133">Transmembrane helix</keyword>
<feature type="transmembrane region" description="Helical" evidence="1">
    <location>
        <begin position="17"/>
        <end position="37"/>
    </location>
</feature>
<dbReference type="AlphaFoldDB" id="A0AAD2SIK9"/>
<evidence type="ECO:0000256" key="1">
    <source>
        <dbReference type="SAM" id="Phobius"/>
    </source>
</evidence>
<reference evidence="2" key="1">
    <citation type="submission" date="2021-07" db="EMBL/GenBank/DDBJ databases">
        <authorList>
            <consortium name="Clinical and Environmental Microbiology Branch: Whole genome sequencing antimicrobial resistance pathogens in the healthcare setting"/>
        </authorList>
    </citation>
    <scope>NUCLEOTIDE SEQUENCE</scope>
    <source>
        <strain evidence="2">2021DK-00049</strain>
    </source>
</reference>
<keyword evidence="1" id="KW-0812">Transmembrane</keyword>
<name>A0AAD2SIK9_CITFR</name>
<feature type="transmembrane region" description="Helical" evidence="1">
    <location>
        <begin position="126"/>
        <end position="145"/>
    </location>
</feature>
<protein>
    <submittedName>
        <fullName evidence="2">Uncharacterized protein</fullName>
    </submittedName>
</protein>
<gene>
    <name evidence="2" type="ORF">KY227_004215</name>
</gene>
<feature type="transmembrane region" description="Helical" evidence="1">
    <location>
        <begin position="349"/>
        <end position="368"/>
    </location>
</feature>
<dbReference type="EMBL" id="ABBJDF010000027">
    <property type="protein sequence ID" value="EHT9941085.1"/>
    <property type="molecule type" value="Genomic_DNA"/>
</dbReference>
<feature type="transmembrane region" description="Helical" evidence="1">
    <location>
        <begin position="100"/>
        <end position="120"/>
    </location>
</feature>
<proteinExistence type="predicted"/>
<dbReference type="RefSeq" id="WP_128295717.1">
    <property type="nucleotide sequence ID" value="NZ_CP042478.1"/>
</dbReference>
<comment type="caution">
    <text evidence="2">The sequence shown here is derived from an EMBL/GenBank/DDBJ whole genome shotgun (WGS) entry which is preliminary data.</text>
</comment>
<feature type="transmembrane region" description="Helical" evidence="1">
    <location>
        <begin position="264"/>
        <end position="289"/>
    </location>
</feature>
<feature type="transmembrane region" description="Helical" evidence="1">
    <location>
        <begin position="325"/>
        <end position="342"/>
    </location>
</feature>
<keyword evidence="1" id="KW-0472">Membrane</keyword>
<evidence type="ECO:0000313" key="2">
    <source>
        <dbReference type="EMBL" id="EHT9941085.1"/>
    </source>
</evidence>